<feature type="compositionally biased region" description="Basic and acidic residues" evidence="2">
    <location>
        <begin position="408"/>
        <end position="417"/>
    </location>
</feature>
<feature type="region of interest" description="Disordered" evidence="2">
    <location>
        <begin position="406"/>
        <end position="473"/>
    </location>
</feature>
<sequence>MSCDLLNSINKIKSSVNEKDEVLWEFQAAEKCYSETTEKLRDECDQLSREIKELDDEIAEIEPQIKTLSLKNEVEVESLPLNQEGLINQQLYKNLFSEKIKTYQEDADKIIDEYEQHIQNCKEKLELTNPTCRILQAKRTELKQCKIRCMDLQQKIVDLKRINRDKIEIRRKLFYSDIIKLVQYFVFKRKYLNAIRDLEEETKKEKEYLKKLSDITELLKQKDMRMHLTKQRDLPMPQMEFSASQTRINTNAAEAKEKDKTQVNNVLSFDIKTMLERADENITNVTRSNPNQKLIYNSNNAKVRILENKTIKLAQDPEKPYGVAVSKEERNKQIEAKIQKVVQNFNKSISRQNSKKSIVLSQKKSQTDKATDNRDSTLRRECKLSQGLQSSVFESSGATQAIQSLNLKSEEKSKRETFVMSQEANQQSPQTGTPKQHLFNRGNMTSDANRPNPNKFSSNKGSNKFSQNTHLPSQMVKNKAVNFLETMAGMTAMSKNTQFSVNFDNRMESGGASAKPAFKMCAPGFGNTFGAVNRGNPITFPGPSDKFVNNDNSKQANNISLDMSGYKPEFTMDITDDDYEAGVKSPDFLSNFISQPEEEGGASMAINPSGVPNFIAEPLFSFGQSKNPFSFK</sequence>
<evidence type="ECO:0000313" key="4">
    <source>
        <dbReference type="Proteomes" id="UP001159042"/>
    </source>
</evidence>
<keyword evidence="1" id="KW-0175">Coiled coil</keyword>
<feature type="compositionally biased region" description="Polar residues" evidence="2">
    <location>
        <begin position="419"/>
        <end position="434"/>
    </location>
</feature>
<feature type="region of interest" description="Disordered" evidence="2">
    <location>
        <begin position="352"/>
        <end position="377"/>
    </location>
</feature>
<feature type="compositionally biased region" description="Basic and acidic residues" evidence="2">
    <location>
        <begin position="365"/>
        <end position="377"/>
    </location>
</feature>
<dbReference type="Proteomes" id="UP001159042">
    <property type="component" value="Unassembled WGS sequence"/>
</dbReference>
<gene>
    <name evidence="3" type="ORF">NQ315_010765</name>
</gene>
<evidence type="ECO:0000256" key="1">
    <source>
        <dbReference type="SAM" id="Coils"/>
    </source>
</evidence>
<protein>
    <submittedName>
        <fullName evidence="3">Uncharacterized protein</fullName>
    </submittedName>
</protein>
<organism evidence="3 4">
    <name type="scientific">Exocentrus adspersus</name>
    <dbReference type="NCBI Taxonomy" id="1586481"/>
    <lineage>
        <taxon>Eukaryota</taxon>
        <taxon>Metazoa</taxon>
        <taxon>Ecdysozoa</taxon>
        <taxon>Arthropoda</taxon>
        <taxon>Hexapoda</taxon>
        <taxon>Insecta</taxon>
        <taxon>Pterygota</taxon>
        <taxon>Neoptera</taxon>
        <taxon>Endopterygota</taxon>
        <taxon>Coleoptera</taxon>
        <taxon>Polyphaga</taxon>
        <taxon>Cucujiformia</taxon>
        <taxon>Chrysomeloidea</taxon>
        <taxon>Cerambycidae</taxon>
        <taxon>Lamiinae</taxon>
        <taxon>Acanthocinini</taxon>
        <taxon>Exocentrus</taxon>
    </lineage>
</organism>
<reference evidence="3 4" key="1">
    <citation type="journal article" date="2023" name="Insect Mol. Biol.">
        <title>Genome sequencing provides insights into the evolution of gene families encoding plant cell wall-degrading enzymes in longhorned beetles.</title>
        <authorList>
            <person name="Shin N.R."/>
            <person name="Okamura Y."/>
            <person name="Kirsch R."/>
            <person name="Pauchet Y."/>
        </authorList>
    </citation>
    <scope>NUCLEOTIDE SEQUENCE [LARGE SCALE GENOMIC DNA]</scope>
    <source>
        <strain evidence="3">EAD_L_NR</strain>
    </source>
</reference>
<feature type="coiled-coil region" evidence="1">
    <location>
        <begin position="37"/>
        <end position="64"/>
    </location>
</feature>
<comment type="caution">
    <text evidence="3">The sequence shown here is derived from an EMBL/GenBank/DDBJ whole genome shotgun (WGS) entry which is preliminary data.</text>
</comment>
<evidence type="ECO:0000313" key="3">
    <source>
        <dbReference type="EMBL" id="KAJ8917852.1"/>
    </source>
</evidence>
<accession>A0AAV8VU11</accession>
<feature type="compositionally biased region" description="Polar residues" evidence="2">
    <location>
        <begin position="352"/>
        <end position="364"/>
    </location>
</feature>
<name>A0AAV8VU11_9CUCU</name>
<dbReference type="AlphaFoldDB" id="A0AAV8VU11"/>
<evidence type="ECO:0000256" key="2">
    <source>
        <dbReference type="SAM" id="MobiDB-lite"/>
    </source>
</evidence>
<dbReference type="EMBL" id="JANEYG010000030">
    <property type="protein sequence ID" value="KAJ8917852.1"/>
    <property type="molecule type" value="Genomic_DNA"/>
</dbReference>
<proteinExistence type="predicted"/>
<feature type="compositionally biased region" description="Low complexity" evidence="2">
    <location>
        <begin position="451"/>
        <end position="466"/>
    </location>
</feature>
<keyword evidence="4" id="KW-1185">Reference proteome</keyword>
<feature type="coiled-coil region" evidence="1">
    <location>
        <begin position="100"/>
        <end position="162"/>
    </location>
</feature>